<proteinExistence type="predicted"/>
<name>A0A8R7UTS6_TRIUA</name>
<organism evidence="1 2">
    <name type="scientific">Triticum urartu</name>
    <name type="common">Red wild einkorn</name>
    <name type="synonym">Crithodium urartu</name>
    <dbReference type="NCBI Taxonomy" id="4572"/>
    <lineage>
        <taxon>Eukaryota</taxon>
        <taxon>Viridiplantae</taxon>
        <taxon>Streptophyta</taxon>
        <taxon>Embryophyta</taxon>
        <taxon>Tracheophyta</taxon>
        <taxon>Spermatophyta</taxon>
        <taxon>Magnoliopsida</taxon>
        <taxon>Liliopsida</taxon>
        <taxon>Poales</taxon>
        <taxon>Poaceae</taxon>
        <taxon>BOP clade</taxon>
        <taxon>Pooideae</taxon>
        <taxon>Triticodae</taxon>
        <taxon>Triticeae</taxon>
        <taxon>Triticinae</taxon>
        <taxon>Triticum</taxon>
    </lineage>
</organism>
<sequence>MRFSPSALAWSLSATYCVKDIHRPQIQRMLARRKWCCRVPPIHAWKETSYEHKSQHHYSESPASKGVDEVTWAPARRVTGSARMQISPRWPELVRLDLAHYSGSSPLLLLPAKPSWTWMCGCACSL</sequence>
<dbReference type="Proteomes" id="UP000015106">
    <property type="component" value="Chromosome 6"/>
</dbReference>
<accession>A0A8R7UTS6</accession>
<dbReference type="Gramene" id="TuG1812G0600002094.01.T01">
    <property type="protein sequence ID" value="TuG1812G0600002094.01.T01"/>
    <property type="gene ID" value="TuG1812G0600002094.01"/>
</dbReference>
<dbReference type="EnsemblPlants" id="TuG1812G0600002094.01.T01">
    <property type="protein sequence ID" value="TuG1812G0600002094.01.T01"/>
    <property type="gene ID" value="TuG1812G0600002094.01"/>
</dbReference>
<evidence type="ECO:0000313" key="2">
    <source>
        <dbReference type="Proteomes" id="UP000015106"/>
    </source>
</evidence>
<protein>
    <submittedName>
        <fullName evidence="1">Uncharacterized protein</fullName>
    </submittedName>
</protein>
<evidence type="ECO:0000313" key="1">
    <source>
        <dbReference type="EnsemblPlants" id="TuG1812G0600002094.01.T01"/>
    </source>
</evidence>
<dbReference type="AlphaFoldDB" id="A0A8R7UTS6"/>
<keyword evidence="2" id="KW-1185">Reference proteome</keyword>
<reference evidence="1" key="2">
    <citation type="submission" date="2018-03" db="EMBL/GenBank/DDBJ databases">
        <title>The Triticum urartu genome reveals the dynamic nature of wheat genome evolution.</title>
        <authorList>
            <person name="Ling H."/>
            <person name="Ma B."/>
            <person name="Shi X."/>
            <person name="Liu H."/>
            <person name="Dong L."/>
            <person name="Sun H."/>
            <person name="Cao Y."/>
            <person name="Gao Q."/>
            <person name="Zheng S."/>
            <person name="Li Y."/>
            <person name="Yu Y."/>
            <person name="Du H."/>
            <person name="Qi M."/>
            <person name="Li Y."/>
            <person name="Yu H."/>
            <person name="Cui Y."/>
            <person name="Wang N."/>
            <person name="Chen C."/>
            <person name="Wu H."/>
            <person name="Zhao Y."/>
            <person name="Zhang J."/>
            <person name="Li Y."/>
            <person name="Zhou W."/>
            <person name="Zhang B."/>
            <person name="Hu W."/>
            <person name="Eijk M."/>
            <person name="Tang J."/>
            <person name="Witsenboer H."/>
            <person name="Zhao S."/>
            <person name="Li Z."/>
            <person name="Zhang A."/>
            <person name="Wang D."/>
            <person name="Liang C."/>
        </authorList>
    </citation>
    <scope>NUCLEOTIDE SEQUENCE [LARGE SCALE GENOMIC DNA]</scope>
    <source>
        <strain evidence="1">cv. G1812</strain>
    </source>
</reference>
<reference evidence="2" key="1">
    <citation type="journal article" date="2013" name="Nature">
        <title>Draft genome of the wheat A-genome progenitor Triticum urartu.</title>
        <authorList>
            <person name="Ling H.Q."/>
            <person name="Zhao S."/>
            <person name="Liu D."/>
            <person name="Wang J."/>
            <person name="Sun H."/>
            <person name="Zhang C."/>
            <person name="Fan H."/>
            <person name="Li D."/>
            <person name="Dong L."/>
            <person name="Tao Y."/>
            <person name="Gao C."/>
            <person name="Wu H."/>
            <person name="Li Y."/>
            <person name="Cui Y."/>
            <person name="Guo X."/>
            <person name="Zheng S."/>
            <person name="Wang B."/>
            <person name="Yu K."/>
            <person name="Liang Q."/>
            <person name="Yang W."/>
            <person name="Lou X."/>
            <person name="Chen J."/>
            <person name="Feng M."/>
            <person name="Jian J."/>
            <person name="Zhang X."/>
            <person name="Luo G."/>
            <person name="Jiang Y."/>
            <person name="Liu J."/>
            <person name="Wang Z."/>
            <person name="Sha Y."/>
            <person name="Zhang B."/>
            <person name="Wu H."/>
            <person name="Tang D."/>
            <person name="Shen Q."/>
            <person name="Xue P."/>
            <person name="Zou S."/>
            <person name="Wang X."/>
            <person name="Liu X."/>
            <person name="Wang F."/>
            <person name="Yang Y."/>
            <person name="An X."/>
            <person name="Dong Z."/>
            <person name="Zhang K."/>
            <person name="Zhang X."/>
            <person name="Luo M.C."/>
            <person name="Dvorak J."/>
            <person name="Tong Y."/>
            <person name="Wang J."/>
            <person name="Yang H."/>
            <person name="Li Z."/>
            <person name="Wang D."/>
            <person name="Zhang A."/>
            <person name="Wang J."/>
        </authorList>
    </citation>
    <scope>NUCLEOTIDE SEQUENCE</scope>
    <source>
        <strain evidence="2">cv. G1812</strain>
    </source>
</reference>
<reference evidence="1" key="3">
    <citation type="submission" date="2022-06" db="UniProtKB">
        <authorList>
            <consortium name="EnsemblPlants"/>
        </authorList>
    </citation>
    <scope>IDENTIFICATION</scope>
</reference>